<dbReference type="Pfam" id="PF14246">
    <property type="entry name" value="TetR_C_7"/>
    <property type="match status" value="1"/>
</dbReference>
<sequence length="252" mass="26709">MSGRAAQERAGREKTTAPRCPSRRTERGTAACAELRRVAAEMFLAHGYDGTHLDAILAEVGGSKTNIYAFFGGKEGLFEAAIAHACADILAPLEEVALDGLSLEDGLTRLGRAMLDLVLTPRSVALYRLAIGCSARFPRLGAVWFASGPAVSQAVVARFVADRLHAAALPGAAPPSAHASPDLSPDHTDPSGRDPALLARLFHDMTVQELLYRALFEPAAGEDARTTAARLAARAVVALFVTRNIRADQESI</sequence>
<feature type="DNA-binding region" description="H-T-H motif" evidence="2">
    <location>
        <begin position="52"/>
        <end position="71"/>
    </location>
</feature>
<proteinExistence type="predicted"/>
<dbReference type="InterPro" id="IPR009057">
    <property type="entry name" value="Homeodomain-like_sf"/>
</dbReference>
<evidence type="ECO:0000313" key="5">
    <source>
        <dbReference type="EMBL" id="QIB35086.1"/>
    </source>
</evidence>
<dbReference type="Proteomes" id="UP000464751">
    <property type="component" value="Chromosome"/>
</dbReference>
<protein>
    <submittedName>
        <fullName evidence="5">Helix-turn-helix transcriptional regulator</fullName>
    </submittedName>
</protein>
<keyword evidence="6" id="KW-1185">Reference proteome</keyword>
<dbReference type="AlphaFoldDB" id="A0A6P1YQW7"/>
<organism evidence="5 6">
    <name type="scientific">Ancylobacter pratisalsi</name>
    <dbReference type="NCBI Taxonomy" id="1745854"/>
    <lineage>
        <taxon>Bacteria</taxon>
        <taxon>Pseudomonadati</taxon>
        <taxon>Pseudomonadota</taxon>
        <taxon>Alphaproteobacteria</taxon>
        <taxon>Hyphomicrobiales</taxon>
        <taxon>Xanthobacteraceae</taxon>
        <taxon>Ancylobacter</taxon>
    </lineage>
</organism>
<dbReference type="InterPro" id="IPR001647">
    <property type="entry name" value="HTH_TetR"/>
</dbReference>
<dbReference type="InterPro" id="IPR050109">
    <property type="entry name" value="HTH-type_TetR-like_transc_reg"/>
</dbReference>
<dbReference type="GO" id="GO:0003700">
    <property type="term" value="F:DNA-binding transcription factor activity"/>
    <property type="evidence" value="ECO:0007669"/>
    <property type="project" value="TreeGrafter"/>
</dbReference>
<evidence type="ECO:0000259" key="4">
    <source>
        <dbReference type="PROSITE" id="PS50977"/>
    </source>
</evidence>
<dbReference type="PROSITE" id="PS50977">
    <property type="entry name" value="HTH_TETR_2"/>
    <property type="match status" value="1"/>
</dbReference>
<dbReference type="PANTHER" id="PTHR30055:SF146">
    <property type="entry name" value="HTH-TYPE TRANSCRIPTIONAL DUAL REGULATOR CECR"/>
    <property type="match status" value="1"/>
</dbReference>
<feature type="region of interest" description="Disordered" evidence="3">
    <location>
        <begin position="1"/>
        <end position="26"/>
    </location>
</feature>
<dbReference type="GO" id="GO:0000976">
    <property type="term" value="F:transcription cis-regulatory region binding"/>
    <property type="evidence" value="ECO:0007669"/>
    <property type="project" value="TreeGrafter"/>
</dbReference>
<feature type="domain" description="HTH tetR-type" evidence="4">
    <location>
        <begin position="29"/>
        <end position="89"/>
    </location>
</feature>
<keyword evidence="1 2" id="KW-0238">DNA-binding</keyword>
<dbReference type="Pfam" id="PF00440">
    <property type="entry name" value="TetR_N"/>
    <property type="match status" value="1"/>
</dbReference>
<dbReference type="Gene3D" id="1.10.10.60">
    <property type="entry name" value="Homeodomain-like"/>
    <property type="match status" value="1"/>
</dbReference>
<name>A0A6P1YQW7_9HYPH</name>
<evidence type="ECO:0000313" key="6">
    <source>
        <dbReference type="Proteomes" id="UP000464751"/>
    </source>
</evidence>
<evidence type="ECO:0000256" key="3">
    <source>
        <dbReference type="SAM" id="MobiDB-lite"/>
    </source>
</evidence>
<dbReference type="Gene3D" id="1.10.357.10">
    <property type="entry name" value="Tetracycline Repressor, domain 2"/>
    <property type="match status" value="1"/>
</dbReference>
<dbReference type="KEGG" id="apra:G3A50_16255"/>
<feature type="compositionally biased region" description="Low complexity" evidence="3">
    <location>
        <begin position="171"/>
        <end position="183"/>
    </location>
</feature>
<dbReference type="SUPFAM" id="SSF46689">
    <property type="entry name" value="Homeodomain-like"/>
    <property type="match status" value="1"/>
</dbReference>
<feature type="region of interest" description="Disordered" evidence="3">
    <location>
        <begin position="171"/>
        <end position="191"/>
    </location>
</feature>
<feature type="compositionally biased region" description="Basic and acidic residues" evidence="3">
    <location>
        <begin position="1"/>
        <end position="16"/>
    </location>
</feature>
<evidence type="ECO:0000256" key="1">
    <source>
        <dbReference type="ARBA" id="ARBA00023125"/>
    </source>
</evidence>
<evidence type="ECO:0000256" key="2">
    <source>
        <dbReference type="PROSITE-ProRule" id="PRU00335"/>
    </source>
</evidence>
<dbReference type="InterPro" id="IPR039536">
    <property type="entry name" value="TetR_C_Proteobacteria"/>
</dbReference>
<dbReference type="RefSeq" id="WP_163076231.1">
    <property type="nucleotide sequence ID" value="NZ_CP048630.1"/>
</dbReference>
<dbReference type="PANTHER" id="PTHR30055">
    <property type="entry name" value="HTH-TYPE TRANSCRIPTIONAL REGULATOR RUTR"/>
    <property type="match status" value="1"/>
</dbReference>
<accession>A0A6P1YQW7</accession>
<gene>
    <name evidence="5" type="ORF">G3A50_16255</name>
</gene>
<dbReference type="EMBL" id="CP048630">
    <property type="protein sequence ID" value="QIB35086.1"/>
    <property type="molecule type" value="Genomic_DNA"/>
</dbReference>
<reference evidence="5 6" key="1">
    <citation type="submission" date="2020-02" db="EMBL/GenBank/DDBJ databases">
        <authorList>
            <person name="Li G."/>
        </authorList>
    </citation>
    <scope>NUCLEOTIDE SEQUENCE [LARGE SCALE GENOMIC DNA]</scope>
    <source>
        <strain evidence="5 6">DSM 102029</strain>
    </source>
</reference>